<sequence>MRIWITRGWGSVKEQLYILILLFIYRLLWGYLMYRFVRSAVVPALLRYPSENAGGSAIGRMLYYIEAQLSLSANPDVRRWLWTLLILVAARLLAAPFIRAGLLNELHQESRGERGLFFFPGMKKYGLPILLFSVTEWVLTLLPLYWLLPKVYRLILSSYWEPALLFRILPWLLAWLLYVFIIRLVLLYMQFGYTGGTGVFASLLIALRCIFHASVLQALLGAGGFLISLICAVTGWLWPGLPALFIRQLAPLPSTLFDMWGLSAQYHLWHSKTADP</sequence>
<feature type="transmembrane region" description="Helical" evidence="1">
    <location>
        <begin position="16"/>
        <end position="37"/>
    </location>
</feature>
<accession>A0A089HFG3</accession>
<organism evidence="2 3">
    <name type="scientific">Paenibacillus durus</name>
    <name type="common">Paenibacillus azotofixans</name>
    <dbReference type="NCBI Taxonomy" id="44251"/>
    <lineage>
        <taxon>Bacteria</taxon>
        <taxon>Bacillati</taxon>
        <taxon>Bacillota</taxon>
        <taxon>Bacilli</taxon>
        <taxon>Bacillales</taxon>
        <taxon>Paenibacillaceae</taxon>
        <taxon>Paenibacillus</taxon>
    </lineage>
</organism>
<name>A0A089HFG3_PAEDU</name>
<evidence type="ECO:0000256" key="1">
    <source>
        <dbReference type="SAM" id="Phobius"/>
    </source>
</evidence>
<dbReference type="AlphaFoldDB" id="A0A089HFG3"/>
<evidence type="ECO:0000313" key="2">
    <source>
        <dbReference type="EMBL" id="AIQ10686.1"/>
    </source>
</evidence>
<dbReference type="STRING" id="44251.PDUR_00510"/>
<dbReference type="KEGG" id="pdu:PDUR_00510"/>
<dbReference type="EMBL" id="CP009288">
    <property type="protein sequence ID" value="AIQ10686.1"/>
    <property type="molecule type" value="Genomic_DNA"/>
</dbReference>
<keyword evidence="1" id="KW-0812">Transmembrane</keyword>
<dbReference type="RefSeq" id="WP_042204616.1">
    <property type="nucleotide sequence ID" value="NZ_CP009288.1"/>
</dbReference>
<reference evidence="2 3" key="1">
    <citation type="submission" date="2014-08" db="EMBL/GenBank/DDBJ databases">
        <title>Comparative genomics of the Paenibacillus odorifer group.</title>
        <authorList>
            <person name="den Bakker H.C."/>
            <person name="Tsai Y.-C."/>
            <person name="Martin N."/>
            <person name="Korlach J."/>
            <person name="Wiedmann M."/>
        </authorList>
    </citation>
    <scope>NUCLEOTIDE SEQUENCE [LARGE SCALE GENOMIC DNA]</scope>
    <source>
        <strain evidence="2 3">DSM 1735</strain>
    </source>
</reference>
<dbReference type="OrthoDB" id="2677607at2"/>
<dbReference type="Proteomes" id="UP000029409">
    <property type="component" value="Chromosome"/>
</dbReference>
<dbReference type="eggNOG" id="ENOG5032UFV">
    <property type="taxonomic scope" value="Bacteria"/>
</dbReference>
<feature type="transmembrane region" description="Helical" evidence="1">
    <location>
        <begin position="80"/>
        <end position="104"/>
    </location>
</feature>
<keyword evidence="3" id="KW-1185">Reference proteome</keyword>
<feature type="transmembrane region" description="Helical" evidence="1">
    <location>
        <begin position="125"/>
        <end position="148"/>
    </location>
</feature>
<proteinExistence type="predicted"/>
<protein>
    <submittedName>
        <fullName evidence="2">Uncharacterized protein</fullName>
    </submittedName>
</protein>
<keyword evidence="1" id="KW-0472">Membrane</keyword>
<keyword evidence="1" id="KW-1133">Transmembrane helix</keyword>
<feature type="transmembrane region" description="Helical" evidence="1">
    <location>
        <begin position="168"/>
        <end position="186"/>
    </location>
</feature>
<gene>
    <name evidence="2" type="ORF">PDUR_00510</name>
</gene>
<feature type="transmembrane region" description="Helical" evidence="1">
    <location>
        <begin position="219"/>
        <end position="238"/>
    </location>
</feature>
<feature type="transmembrane region" description="Helical" evidence="1">
    <location>
        <begin position="193"/>
        <end position="213"/>
    </location>
</feature>
<evidence type="ECO:0000313" key="3">
    <source>
        <dbReference type="Proteomes" id="UP000029409"/>
    </source>
</evidence>